<keyword evidence="2" id="KW-1185">Reference proteome</keyword>
<comment type="caution">
    <text evidence="1">The sequence shown here is derived from an EMBL/GenBank/DDBJ whole genome shotgun (WGS) entry which is preliminary data.</text>
</comment>
<dbReference type="Proteomes" id="UP001284601">
    <property type="component" value="Unassembled WGS sequence"/>
</dbReference>
<evidence type="ECO:0008006" key="3">
    <source>
        <dbReference type="Google" id="ProtNLM"/>
    </source>
</evidence>
<accession>A0ABU4HKK3</accession>
<dbReference type="RefSeq" id="WP_318596115.1">
    <property type="nucleotide sequence ID" value="NZ_JAWSTH010000009.1"/>
</dbReference>
<dbReference type="InterPro" id="IPR029060">
    <property type="entry name" value="PIN-like_dom_sf"/>
</dbReference>
<organism evidence="1 2">
    <name type="scientific">Conexibacter stalactiti</name>
    <dbReference type="NCBI Taxonomy" id="1940611"/>
    <lineage>
        <taxon>Bacteria</taxon>
        <taxon>Bacillati</taxon>
        <taxon>Actinomycetota</taxon>
        <taxon>Thermoleophilia</taxon>
        <taxon>Solirubrobacterales</taxon>
        <taxon>Conexibacteraceae</taxon>
        <taxon>Conexibacter</taxon>
    </lineage>
</organism>
<dbReference type="SUPFAM" id="SSF88723">
    <property type="entry name" value="PIN domain-like"/>
    <property type="match status" value="1"/>
</dbReference>
<evidence type="ECO:0000313" key="2">
    <source>
        <dbReference type="Proteomes" id="UP001284601"/>
    </source>
</evidence>
<reference evidence="2" key="1">
    <citation type="submission" date="2023-07" db="EMBL/GenBank/DDBJ databases">
        <title>Conexibacter stalactiti sp. nov., isolated from stalactites in a lava cave and emended description of the genus Conexibacter.</title>
        <authorList>
            <person name="Lee S.D."/>
        </authorList>
    </citation>
    <scope>NUCLEOTIDE SEQUENCE [LARGE SCALE GENOMIC DNA]</scope>
    <source>
        <strain evidence="2">KCTC 39840</strain>
    </source>
</reference>
<evidence type="ECO:0000313" key="1">
    <source>
        <dbReference type="EMBL" id="MDW5593856.1"/>
    </source>
</evidence>
<proteinExistence type="predicted"/>
<protein>
    <recommendedName>
        <fullName evidence="3">PIN domain-containing protein</fullName>
    </recommendedName>
</protein>
<dbReference type="Gene3D" id="3.40.50.1010">
    <property type="entry name" value="5'-nuclease"/>
    <property type="match status" value="1"/>
</dbReference>
<name>A0ABU4HKK3_9ACTN</name>
<dbReference type="EMBL" id="JAWSTH010000009">
    <property type="protein sequence ID" value="MDW5593856.1"/>
    <property type="molecule type" value="Genomic_DNA"/>
</dbReference>
<sequence>MKREVVFLDTSVLVEVLRVPGKSQQPAAVAAELRERVGSGASLILPTAAIIETGNHIAQVANGAERRTVAERFQTLLRATVDGAAPWALNGASWNGELLSAICEGTRGCPPLPEMASQGIGAGDVSILAEAEAYAARVAHVEVRIWTLEHALGAYA</sequence>
<gene>
    <name evidence="1" type="ORF">R7226_05895</name>
</gene>